<feature type="domain" description="HTH tetR-type" evidence="3">
    <location>
        <begin position="197"/>
        <end position="257"/>
    </location>
</feature>
<dbReference type="EMBL" id="BSRX01000009">
    <property type="protein sequence ID" value="GLW53908.1"/>
    <property type="molecule type" value="Genomic_DNA"/>
</dbReference>
<evidence type="ECO:0000256" key="2">
    <source>
        <dbReference type="PROSITE-ProRule" id="PRU00335"/>
    </source>
</evidence>
<comment type="caution">
    <text evidence="4">The sequence shown here is derived from an EMBL/GenBank/DDBJ whole genome shotgun (WGS) entry which is preliminary data.</text>
</comment>
<feature type="domain" description="HTH tetR-type" evidence="3">
    <location>
        <begin position="13"/>
        <end position="73"/>
    </location>
</feature>
<dbReference type="Pfam" id="PF00440">
    <property type="entry name" value="TetR_N"/>
    <property type="match status" value="2"/>
</dbReference>
<evidence type="ECO:0000313" key="5">
    <source>
        <dbReference type="Proteomes" id="UP001165143"/>
    </source>
</evidence>
<dbReference type="Gene3D" id="1.10.10.60">
    <property type="entry name" value="Homeodomain-like"/>
    <property type="match status" value="1"/>
</dbReference>
<protein>
    <submittedName>
        <fullName evidence="4">TetR family transcriptional regulator</fullName>
    </submittedName>
</protein>
<dbReference type="SUPFAM" id="SSF46689">
    <property type="entry name" value="Homeodomain-like"/>
    <property type="match status" value="2"/>
</dbReference>
<feature type="DNA-binding region" description="H-T-H motif" evidence="2">
    <location>
        <begin position="220"/>
        <end position="239"/>
    </location>
</feature>
<dbReference type="InterPro" id="IPR050109">
    <property type="entry name" value="HTH-type_TetR-like_transc_reg"/>
</dbReference>
<dbReference type="PROSITE" id="PS50977">
    <property type="entry name" value="HTH_TETR_2"/>
    <property type="match status" value="2"/>
</dbReference>
<dbReference type="GO" id="GO:0000976">
    <property type="term" value="F:transcription cis-regulatory region binding"/>
    <property type="evidence" value="ECO:0007669"/>
    <property type="project" value="TreeGrafter"/>
</dbReference>
<dbReference type="PANTHER" id="PTHR30055">
    <property type="entry name" value="HTH-TYPE TRANSCRIPTIONAL REGULATOR RUTR"/>
    <property type="match status" value="1"/>
</dbReference>
<evidence type="ECO:0000256" key="1">
    <source>
        <dbReference type="ARBA" id="ARBA00023125"/>
    </source>
</evidence>
<organism evidence="4 5">
    <name type="scientific">Kitasatospora phosalacinea</name>
    <dbReference type="NCBI Taxonomy" id="2065"/>
    <lineage>
        <taxon>Bacteria</taxon>
        <taxon>Bacillati</taxon>
        <taxon>Actinomycetota</taxon>
        <taxon>Actinomycetes</taxon>
        <taxon>Kitasatosporales</taxon>
        <taxon>Streptomycetaceae</taxon>
        <taxon>Kitasatospora</taxon>
    </lineage>
</organism>
<dbReference type="PROSITE" id="PS01081">
    <property type="entry name" value="HTH_TETR_1"/>
    <property type="match status" value="2"/>
</dbReference>
<name>A0A9W6UN47_9ACTN</name>
<sequence length="366" mass="39220">MVERRPAVVRRPPGRRARILAVAAARFHRDGYHRVSMAEIAAEVGITAPALYRHFRSKPELLLRAVESGLHAVCAATASGGAAELAEVALERREFGTLWQRDARLLPPGQRAVLRRQLRAAVRQSAGGQGESARWAVLSAYGSLSHHGVVLPRRRYLELLGGMRERLLAVREFDEPTAPVRPVPEGPVPTGAVPTGAGRRDALIAAATRLFHRRGFDNVSMEQLGAAVGIAGPSVYKHFGTKSALLAAVLDRGRERLRHEVLPALAAGPAPVAAFAEFAWRERDYLGVMLSETERLAPGGRRAAVDFRREFLRAWCAHASTPGEPSAETRVRVHAMVAVAIDTARSGARGPSAVAAYAAAALGGGG</sequence>
<dbReference type="AlphaFoldDB" id="A0A9W6UN47"/>
<dbReference type="InterPro" id="IPR009057">
    <property type="entry name" value="Homeodomain-like_sf"/>
</dbReference>
<evidence type="ECO:0000259" key="3">
    <source>
        <dbReference type="PROSITE" id="PS50977"/>
    </source>
</evidence>
<feature type="DNA-binding region" description="H-T-H motif" evidence="2">
    <location>
        <begin position="36"/>
        <end position="55"/>
    </location>
</feature>
<gene>
    <name evidence="4" type="ORF">Kpho01_19190</name>
</gene>
<accession>A0A9W6UN47</accession>
<dbReference type="Proteomes" id="UP001165143">
    <property type="component" value="Unassembled WGS sequence"/>
</dbReference>
<dbReference type="Gene3D" id="1.10.357.10">
    <property type="entry name" value="Tetracycline Repressor, domain 2"/>
    <property type="match status" value="2"/>
</dbReference>
<evidence type="ECO:0000313" key="4">
    <source>
        <dbReference type="EMBL" id="GLW53908.1"/>
    </source>
</evidence>
<dbReference type="PRINTS" id="PR00455">
    <property type="entry name" value="HTHTETR"/>
</dbReference>
<dbReference type="GO" id="GO:0003700">
    <property type="term" value="F:DNA-binding transcription factor activity"/>
    <property type="evidence" value="ECO:0007669"/>
    <property type="project" value="TreeGrafter"/>
</dbReference>
<reference evidence="4" key="1">
    <citation type="submission" date="2023-02" db="EMBL/GenBank/DDBJ databases">
        <title>Kitasatospora phosalacinea NBRC 14362.</title>
        <authorList>
            <person name="Ichikawa N."/>
            <person name="Sato H."/>
            <person name="Tonouchi N."/>
        </authorList>
    </citation>
    <scope>NUCLEOTIDE SEQUENCE</scope>
    <source>
        <strain evidence="4">NBRC 14362</strain>
    </source>
</reference>
<dbReference type="InterPro" id="IPR001647">
    <property type="entry name" value="HTH_TetR"/>
</dbReference>
<proteinExistence type="predicted"/>
<dbReference type="InterPro" id="IPR023772">
    <property type="entry name" value="DNA-bd_HTH_TetR-type_CS"/>
</dbReference>
<dbReference type="PANTHER" id="PTHR30055:SF237">
    <property type="entry name" value="TRANSCRIPTIONAL REPRESSOR MCE3R"/>
    <property type="match status" value="1"/>
</dbReference>
<keyword evidence="1 2" id="KW-0238">DNA-binding</keyword>